<reference evidence="8 9" key="1">
    <citation type="journal article" date="2015" name="BMC Genomics">
        <title>Genome mining reveals unlocked bioactive potential of marine Gram-negative bacteria.</title>
        <authorList>
            <person name="Machado H."/>
            <person name="Sonnenschein E.C."/>
            <person name="Melchiorsen J."/>
            <person name="Gram L."/>
        </authorList>
    </citation>
    <scope>NUCLEOTIDE SEQUENCE [LARGE SCALE GENOMIC DNA]</scope>
    <source>
        <strain evidence="8 9">S2471</strain>
    </source>
</reference>
<evidence type="ECO:0000256" key="4">
    <source>
        <dbReference type="ARBA" id="ARBA00022989"/>
    </source>
</evidence>
<dbReference type="SUPFAM" id="SSF161070">
    <property type="entry name" value="SNF-like"/>
    <property type="match status" value="1"/>
</dbReference>
<organism evidence="8 9">
    <name type="scientific">Pseudoalteromonas rubra</name>
    <dbReference type="NCBI Taxonomy" id="43658"/>
    <lineage>
        <taxon>Bacteria</taxon>
        <taxon>Pseudomonadati</taxon>
        <taxon>Pseudomonadota</taxon>
        <taxon>Gammaproteobacteria</taxon>
        <taxon>Alteromonadales</taxon>
        <taxon>Pseudoalteromonadaceae</taxon>
        <taxon>Pseudoalteromonas</taxon>
    </lineage>
</organism>
<feature type="transmembrane region" description="Helical" evidence="7">
    <location>
        <begin position="433"/>
        <end position="454"/>
    </location>
</feature>
<proteinExistence type="inferred from homology"/>
<keyword evidence="6" id="KW-0769">Symport</keyword>
<dbReference type="InterPro" id="IPR037272">
    <property type="entry name" value="SNS_sf"/>
</dbReference>
<dbReference type="PANTHER" id="PTHR42948">
    <property type="entry name" value="TRANSPORTER"/>
    <property type="match status" value="1"/>
</dbReference>
<dbReference type="RefSeq" id="WP_046005347.1">
    <property type="nucleotide sequence ID" value="NZ_JXYA01000027.1"/>
</dbReference>
<accession>A0A0F4QLQ2</accession>
<dbReference type="NCBIfam" id="NF037979">
    <property type="entry name" value="Na_transp"/>
    <property type="match status" value="1"/>
</dbReference>
<protein>
    <recommendedName>
        <fullName evidence="6">Transporter</fullName>
    </recommendedName>
</protein>
<evidence type="ECO:0000256" key="3">
    <source>
        <dbReference type="ARBA" id="ARBA00022692"/>
    </source>
</evidence>
<comment type="similarity">
    <text evidence="6">Belongs to the sodium:neurotransmitter symporter (SNF) (TC 2.A.22) family.</text>
</comment>
<evidence type="ECO:0000256" key="7">
    <source>
        <dbReference type="SAM" id="Phobius"/>
    </source>
</evidence>
<dbReference type="InterPro" id="IPR047218">
    <property type="entry name" value="YocR/YhdH-like"/>
</dbReference>
<evidence type="ECO:0000256" key="2">
    <source>
        <dbReference type="ARBA" id="ARBA00022448"/>
    </source>
</evidence>
<dbReference type="Pfam" id="PF00209">
    <property type="entry name" value="SNF"/>
    <property type="match status" value="2"/>
</dbReference>
<dbReference type="PROSITE" id="PS50267">
    <property type="entry name" value="NA_NEUROTRAN_SYMP_3"/>
    <property type="match status" value="1"/>
</dbReference>
<keyword evidence="3 6" id="KW-0812">Transmembrane</keyword>
<keyword evidence="2 6" id="KW-0813">Transport</keyword>
<dbReference type="CDD" id="cd10336">
    <property type="entry name" value="SLC6sbd_Tyt1-Like"/>
    <property type="match status" value="1"/>
</dbReference>
<feature type="transmembrane region" description="Helical" evidence="7">
    <location>
        <begin position="38"/>
        <end position="64"/>
    </location>
</feature>
<feature type="transmembrane region" description="Helical" evidence="7">
    <location>
        <begin position="337"/>
        <end position="357"/>
    </location>
</feature>
<evidence type="ECO:0000256" key="1">
    <source>
        <dbReference type="ARBA" id="ARBA00004141"/>
    </source>
</evidence>
<dbReference type="Proteomes" id="UP000033452">
    <property type="component" value="Unassembled WGS sequence"/>
</dbReference>
<keyword evidence="9" id="KW-1185">Reference proteome</keyword>
<name>A0A0F4QLQ2_9GAMM</name>
<dbReference type="GO" id="GO:0015293">
    <property type="term" value="F:symporter activity"/>
    <property type="evidence" value="ECO:0007669"/>
    <property type="project" value="UniProtKB-KW"/>
</dbReference>
<dbReference type="PANTHER" id="PTHR42948:SF1">
    <property type="entry name" value="TRANSPORTER"/>
    <property type="match status" value="1"/>
</dbReference>
<evidence type="ECO:0000313" key="9">
    <source>
        <dbReference type="Proteomes" id="UP000033452"/>
    </source>
</evidence>
<evidence type="ECO:0000256" key="5">
    <source>
        <dbReference type="ARBA" id="ARBA00023136"/>
    </source>
</evidence>
<comment type="caution">
    <text evidence="8">The sequence shown here is derived from an EMBL/GenBank/DDBJ whole genome shotgun (WGS) entry which is preliminary data.</text>
</comment>
<feature type="transmembrane region" description="Helical" evidence="7">
    <location>
        <begin position="206"/>
        <end position="232"/>
    </location>
</feature>
<dbReference type="PRINTS" id="PR00176">
    <property type="entry name" value="NANEUSMPORT"/>
</dbReference>
<dbReference type="PATRIC" id="fig|43658.5.peg.2675"/>
<feature type="transmembrane region" description="Helical" evidence="7">
    <location>
        <begin position="244"/>
        <end position="265"/>
    </location>
</feature>
<feature type="transmembrane region" description="Helical" evidence="7">
    <location>
        <begin position="386"/>
        <end position="404"/>
    </location>
</feature>
<comment type="subcellular location">
    <subcellularLocation>
        <location evidence="1">Membrane</location>
        <topology evidence="1">Multi-pass membrane protein</topology>
    </subcellularLocation>
</comment>
<feature type="transmembrane region" description="Helical" evidence="7">
    <location>
        <begin position="163"/>
        <end position="186"/>
    </location>
</feature>
<evidence type="ECO:0000256" key="6">
    <source>
        <dbReference type="RuleBase" id="RU003732"/>
    </source>
</evidence>
<dbReference type="OrthoDB" id="9762833at2"/>
<evidence type="ECO:0000313" key="8">
    <source>
        <dbReference type="EMBL" id="KJZ08264.1"/>
    </source>
</evidence>
<dbReference type="InterPro" id="IPR000175">
    <property type="entry name" value="Na/ntran_symport"/>
</dbReference>
<feature type="transmembrane region" description="Helical" evidence="7">
    <location>
        <begin position="85"/>
        <end position="113"/>
    </location>
</feature>
<keyword evidence="5 7" id="KW-0472">Membrane</keyword>
<feature type="transmembrane region" description="Helical" evidence="7">
    <location>
        <begin position="133"/>
        <end position="151"/>
    </location>
</feature>
<dbReference type="GO" id="GO:0016020">
    <property type="term" value="C:membrane"/>
    <property type="evidence" value="ECO:0007669"/>
    <property type="project" value="UniProtKB-SubCell"/>
</dbReference>
<feature type="transmembrane region" description="Helical" evidence="7">
    <location>
        <begin position="301"/>
        <end position="325"/>
    </location>
</feature>
<gene>
    <name evidence="8" type="ORF">TW77_12655</name>
</gene>
<keyword evidence="4 7" id="KW-1133">Transmembrane helix</keyword>
<dbReference type="AlphaFoldDB" id="A0A0F4QLQ2"/>
<dbReference type="PROSITE" id="PS00610">
    <property type="entry name" value="NA_NEUROTRAN_SYMP_1"/>
    <property type="match status" value="1"/>
</dbReference>
<sequence>MIRPAFSSRIGFIFAAAGSAVGLGNIWKFPFETGANGGAVFVLIYLGFCFLLCYPVMVAEIAIGRHTRRNAVGAFSVLGFPRWKLVGLLGVLCAVLILSFYNVIAAWVIGYLFEMLRGNFAIGDNFSNFTSDAIKITLYAGIFMALTTYVVSKGVSAGIESAAKFLMPALVVVMIGMSLYGLSLPGASNGVVFYLMPDFSAVNLSVVYAALGQAFFSLSLGMGTLMTLGSYLPRQANIVSSSAMVTLADVGIALMAGLLIFPLVFSQGLSPTGGEALIFEALPRAFESFGPVTGSVLGSGFFLLLAFAALTSTVSMLEVPTSYLVDEFSLSRKTGAVIAATLIFIISIPSLLSAGAVEELTHFVELGASQQSASFMRAAGMLASDTLLPVGGFCIAVFSAYVWCRQNLKEELTAANVEVSPLLLSYLNVSLRYVCPLLLAIVVVVTVAEGFFGIPFF</sequence>
<dbReference type="EMBL" id="JXYA01000027">
    <property type="protein sequence ID" value="KJZ08264.1"/>
    <property type="molecule type" value="Genomic_DNA"/>
</dbReference>